<dbReference type="InterPro" id="IPR012340">
    <property type="entry name" value="NA-bd_OB-fold"/>
</dbReference>
<protein>
    <recommendedName>
        <fullName evidence="4">DNA replication/recombination mediator RecO N-terminal domain-containing protein</fullName>
    </recommendedName>
</protein>
<keyword evidence="2" id="KW-0233">DNA recombination</keyword>
<evidence type="ECO:0000256" key="1">
    <source>
        <dbReference type="ARBA" id="ARBA00022763"/>
    </source>
</evidence>
<dbReference type="GO" id="GO:0043590">
    <property type="term" value="C:bacterial nucleoid"/>
    <property type="evidence" value="ECO:0007669"/>
    <property type="project" value="TreeGrafter"/>
</dbReference>
<dbReference type="EMBL" id="PUBV01000002">
    <property type="protein sequence ID" value="PWB09442.1"/>
    <property type="molecule type" value="Genomic_DNA"/>
</dbReference>
<feature type="domain" description="DNA replication/recombination mediator RecO N-terminal" evidence="4">
    <location>
        <begin position="4"/>
        <end position="80"/>
    </location>
</feature>
<name>A0A2V1J0F9_9BACT</name>
<dbReference type="GO" id="GO:0006310">
    <property type="term" value="P:DNA recombination"/>
    <property type="evidence" value="ECO:0007669"/>
    <property type="project" value="UniProtKB-KW"/>
</dbReference>
<sequence length="240" mass="26840">MQETLHMIALRTVAYADDRSILSAYTRSRGFMSLLVRGGKGREASRRRALLQPMSVVECVADIVPGRDVSRIMSVRPLRPMHGVISSPVKQTVAMFLAEVLGIVLRSSQPDAQTFDFVAQSVAVLDELPRERTSNYHIAFLRGLAVCLGIEPDAGAYRSGMVFDMADGIWRLSAPLHNRWIGSDEARVAAALCRMTYANMHLYSFDRAARNAVLDRIMQFYSLHHTRLEGVKSLDILRSM</sequence>
<dbReference type="Pfam" id="PF02565">
    <property type="entry name" value="RecO_C"/>
    <property type="match status" value="1"/>
</dbReference>
<gene>
    <name evidence="5" type="ORF">C5O25_02060</name>
</gene>
<dbReference type="InterPro" id="IPR022572">
    <property type="entry name" value="DNA_rep/recomb_RecO_N"/>
</dbReference>
<dbReference type="AlphaFoldDB" id="A0A2V1J0F9"/>
<evidence type="ECO:0000313" key="5">
    <source>
        <dbReference type="EMBL" id="PWB09442.1"/>
    </source>
</evidence>
<evidence type="ECO:0000256" key="2">
    <source>
        <dbReference type="ARBA" id="ARBA00023172"/>
    </source>
</evidence>
<keyword evidence="1" id="KW-0227">DNA damage</keyword>
<dbReference type="PANTHER" id="PTHR33991:SF1">
    <property type="entry name" value="DNA REPAIR PROTEIN RECO"/>
    <property type="match status" value="1"/>
</dbReference>
<dbReference type="SUPFAM" id="SSF50249">
    <property type="entry name" value="Nucleic acid-binding proteins"/>
    <property type="match status" value="1"/>
</dbReference>
<evidence type="ECO:0000259" key="4">
    <source>
        <dbReference type="Pfam" id="PF11967"/>
    </source>
</evidence>
<reference evidence="6" key="1">
    <citation type="submission" date="2018-02" db="EMBL/GenBank/DDBJ databases">
        <authorList>
            <person name="Clavel T."/>
            <person name="Strowig T."/>
        </authorList>
    </citation>
    <scope>NUCLEOTIDE SEQUENCE [LARGE SCALE GENOMIC DNA]</scope>
    <source>
        <strain evidence="6">DSM 100764</strain>
    </source>
</reference>
<dbReference type="Gene3D" id="2.40.50.140">
    <property type="entry name" value="Nucleic acid-binding proteins"/>
    <property type="match status" value="1"/>
</dbReference>
<dbReference type="Pfam" id="PF11967">
    <property type="entry name" value="RecO_N"/>
    <property type="match status" value="1"/>
</dbReference>
<dbReference type="Proteomes" id="UP000244925">
    <property type="component" value="Unassembled WGS sequence"/>
</dbReference>
<dbReference type="PANTHER" id="PTHR33991">
    <property type="entry name" value="DNA REPAIR PROTEIN RECO"/>
    <property type="match status" value="1"/>
</dbReference>
<dbReference type="GO" id="GO:0006302">
    <property type="term" value="P:double-strand break repair"/>
    <property type="evidence" value="ECO:0007669"/>
    <property type="project" value="TreeGrafter"/>
</dbReference>
<dbReference type="InterPro" id="IPR003717">
    <property type="entry name" value="RecO"/>
</dbReference>
<comment type="caution">
    <text evidence="5">The sequence shown here is derived from an EMBL/GenBank/DDBJ whole genome shotgun (WGS) entry which is preliminary data.</text>
</comment>
<keyword evidence="3" id="KW-0234">DNA repair</keyword>
<proteinExistence type="predicted"/>
<evidence type="ECO:0000256" key="3">
    <source>
        <dbReference type="ARBA" id="ARBA00023204"/>
    </source>
</evidence>
<keyword evidence="6" id="KW-1185">Reference proteome</keyword>
<evidence type="ECO:0000313" key="6">
    <source>
        <dbReference type="Proteomes" id="UP000244925"/>
    </source>
</evidence>
<organism evidence="5 6">
    <name type="scientific">Paramuribaculum intestinale</name>
    <dbReference type="NCBI Taxonomy" id="2094151"/>
    <lineage>
        <taxon>Bacteria</taxon>
        <taxon>Pseudomonadati</taxon>
        <taxon>Bacteroidota</taxon>
        <taxon>Bacteroidia</taxon>
        <taxon>Bacteroidales</taxon>
        <taxon>Muribaculaceae</taxon>
        <taxon>Paramuribaculum</taxon>
    </lineage>
</organism>
<accession>A0A2V1J0F9</accession>